<accession>A0A0E9WTR1</accession>
<reference evidence="2" key="1">
    <citation type="submission" date="2014-11" db="EMBL/GenBank/DDBJ databases">
        <authorList>
            <person name="Amaro Gonzalez C."/>
        </authorList>
    </citation>
    <scope>NUCLEOTIDE SEQUENCE</scope>
</reference>
<dbReference type="AlphaFoldDB" id="A0A0E9WTR1"/>
<dbReference type="EMBL" id="GBXM01015714">
    <property type="protein sequence ID" value="JAH92863.1"/>
    <property type="molecule type" value="Transcribed_RNA"/>
</dbReference>
<feature type="compositionally biased region" description="Gly residues" evidence="1">
    <location>
        <begin position="42"/>
        <end position="51"/>
    </location>
</feature>
<name>A0A0E9WTR1_ANGAN</name>
<feature type="region of interest" description="Disordered" evidence="1">
    <location>
        <begin position="1"/>
        <end position="52"/>
    </location>
</feature>
<protein>
    <submittedName>
        <fullName evidence="2">Uncharacterized protein</fullName>
    </submittedName>
</protein>
<reference evidence="2" key="2">
    <citation type="journal article" date="2015" name="Fish Shellfish Immunol.">
        <title>Early steps in the European eel (Anguilla anguilla)-Vibrio vulnificus interaction in the gills: Role of the RtxA13 toxin.</title>
        <authorList>
            <person name="Callol A."/>
            <person name="Pajuelo D."/>
            <person name="Ebbesson L."/>
            <person name="Teles M."/>
            <person name="MacKenzie S."/>
            <person name="Amaro C."/>
        </authorList>
    </citation>
    <scope>NUCLEOTIDE SEQUENCE</scope>
</reference>
<evidence type="ECO:0000256" key="1">
    <source>
        <dbReference type="SAM" id="MobiDB-lite"/>
    </source>
</evidence>
<evidence type="ECO:0000313" key="2">
    <source>
        <dbReference type="EMBL" id="JAH92863.1"/>
    </source>
</evidence>
<proteinExistence type="predicted"/>
<organism evidence="2">
    <name type="scientific">Anguilla anguilla</name>
    <name type="common">European freshwater eel</name>
    <name type="synonym">Muraena anguilla</name>
    <dbReference type="NCBI Taxonomy" id="7936"/>
    <lineage>
        <taxon>Eukaryota</taxon>
        <taxon>Metazoa</taxon>
        <taxon>Chordata</taxon>
        <taxon>Craniata</taxon>
        <taxon>Vertebrata</taxon>
        <taxon>Euteleostomi</taxon>
        <taxon>Actinopterygii</taxon>
        <taxon>Neopterygii</taxon>
        <taxon>Teleostei</taxon>
        <taxon>Anguilliformes</taxon>
        <taxon>Anguillidae</taxon>
        <taxon>Anguilla</taxon>
    </lineage>
</organism>
<sequence>MAKVTSEQVVSKARHMGQARCSGVNARGLAAQTRPHSQAMGKTGGHTGGQTGKQKHPFLLVFLTLLGPLLRVLDVEV</sequence>